<evidence type="ECO:0000313" key="5">
    <source>
        <dbReference type="Proteomes" id="UP000434276"/>
    </source>
</evidence>
<evidence type="ECO:0000313" key="3">
    <source>
        <dbReference type="EMBL" id="VYS56325.1"/>
    </source>
</evidence>
<dbReference type="Proteomes" id="UP000434276">
    <property type="component" value="Unassembled WGS sequence"/>
</dbReference>
<organism evidence="3 4">
    <name type="scientific">Arabidopsis thaliana</name>
    <name type="common">Mouse-ear cress</name>
    <dbReference type="NCBI Taxonomy" id="3702"/>
    <lineage>
        <taxon>Eukaryota</taxon>
        <taxon>Viridiplantae</taxon>
        <taxon>Streptophyta</taxon>
        <taxon>Embryophyta</taxon>
        <taxon>Tracheophyta</taxon>
        <taxon>Spermatophyta</taxon>
        <taxon>Magnoliopsida</taxon>
        <taxon>eudicotyledons</taxon>
        <taxon>Gunneridae</taxon>
        <taxon>Pentapetalae</taxon>
        <taxon>rosids</taxon>
        <taxon>malvids</taxon>
        <taxon>Brassicales</taxon>
        <taxon>Brassicaceae</taxon>
        <taxon>Camelineae</taxon>
        <taxon>Arabidopsis</taxon>
    </lineage>
</organism>
<dbReference type="OrthoDB" id="10269804at2759"/>
<name>A0A654F5R3_ARATH</name>
<proteinExistence type="predicted"/>
<dbReference type="ExpressionAtlas" id="A0A654F5R3">
    <property type="expression patterns" value="baseline"/>
</dbReference>
<sequence>MPPGPHPNVPYRKPVKTNFYGKKEWQNLQVPTRQEEKKQIVLVS</sequence>
<dbReference type="EMBL" id="CACRSJ010000106">
    <property type="protein sequence ID" value="VYS56325.1"/>
    <property type="molecule type" value="Genomic_DNA"/>
</dbReference>
<gene>
    <name evidence="1" type="ordered locus">At3g04855</name>
    <name evidence="3" type="ORF">AN1_LOCUS11779</name>
    <name evidence="2" type="ORF">C24_LOCUS11614</name>
</gene>
<dbReference type="AlphaFoldDB" id="A0A654F5R3"/>
<evidence type="ECO:0000313" key="1">
    <source>
        <dbReference type="Araport" id="AT3G04855"/>
    </source>
</evidence>
<reference evidence="3 4" key="1">
    <citation type="submission" date="2019-11" db="EMBL/GenBank/DDBJ databases">
        <authorList>
            <person name="Jiao W.-B."/>
            <person name="Schneeberger K."/>
        </authorList>
    </citation>
    <scope>NUCLEOTIDE SEQUENCE [LARGE SCALE GENOMIC DNA]</scope>
    <source>
        <strain evidence="4">cv. An-1</strain>
        <strain evidence="5">cv. C24</strain>
    </source>
</reference>
<evidence type="ECO:0000313" key="4">
    <source>
        <dbReference type="Proteomes" id="UP000426265"/>
    </source>
</evidence>
<dbReference type="EMBL" id="CACSHJ010000089">
    <property type="protein sequence ID" value="CAA0381361.1"/>
    <property type="molecule type" value="Genomic_DNA"/>
</dbReference>
<dbReference type="Araport" id="AT3G04855"/>
<dbReference type="RefSeq" id="NP_001118574.1">
    <property type="nucleotide sequence ID" value="NM_001125102.2"/>
</dbReference>
<dbReference type="KEGG" id="ath:AT3G04855"/>
<protein>
    <submittedName>
        <fullName evidence="3">Uncharacterized protein</fullName>
    </submittedName>
</protein>
<evidence type="ECO:0000313" key="2">
    <source>
        <dbReference type="EMBL" id="CAA0381361.1"/>
    </source>
</evidence>
<accession>A0A654F5R3</accession>
<dbReference type="Proteomes" id="UP000426265">
    <property type="component" value="Unassembled WGS sequence"/>
</dbReference>
<dbReference type="GeneID" id="6241394"/>